<dbReference type="EMBL" id="BA000045">
    <property type="protein sequence ID" value="BAC90326.1"/>
    <property type="molecule type" value="Genomic_DNA"/>
</dbReference>
<reference evidence="2 3" key="2">
    <citation type="journal article" date="2003" name="DNA Res.">
        <title>Complete genome structure of Gloeobacter violaceus PCC 7421, a cyanobacterium that lacks thylakoids (supplement).</title>
        <authorList>
            <person name="Nakamura Y."/>
            <person name="Kaneko T."/>
            <person name="Sato S."/>
            <person name="Mimuro M."/>
            <person name="Miyashita H."/>
            <person name="Tsuchiya T."/>
            <person name="Sasamoto S."/>
            <person name="Watanabe A."/>
            <person name="Kawashima K."/>
            <person name="Kishida Y."/>
            <person name="Kiyokawa C."/>
            <person name="Kohara M."/>
            <person name="Matsumoto M."/>
            <person name="Matsuno A."/>
            <person name="Nakazaki N."/>
            <person name="Shimpo S."/>
            <person name="Takeuchi C."/>
            <person name="Yamada M."/>
            <person name="Tabata S."/>
        </authorList>
    </citation>
    <scope>NUCLEOTIDE SEQUENCE [LARGE SCALE GENOMIC DNA]</scope>
    <source>
        <strain evidence="3">ATCC 29082 / PCC 7421</strain>
    </source>
</reference>
<dbReference type="SUPFAM" id="SSF55729">
    <property type="entry name" value="Acyl-CoA N-acyltransferases (Nat)"/>
    <property type="match status" value="1"/>
</dbReference>
<dbReference type="Gene3D" id="3.40.630.30">
    <property type="match status" value="1"/>
</dbReference>
<dbReference type="PANTHER" id="PTHR43415:SF3">
    <property type="entry name" value="GNAT-FAMILY ACETYLTRANSFERASE"/>
    <property type="match status" value="1"/>
</dbReference>
<reference evidence="2 3" key="1">
    <citation type="journal article" date="2003" name="DNA Res.">
        <title>Complete genome structure of Gloeobacter violaceus PCC 7421, a cyanobacterium that lacks thylakoids.</title>
        <authorList>
            <person name="Nakamura Y."/>
            <person name="Kaneko T."/>
            <person name="Sato S."/>
            <person name="Mimuro M."/>
            <person name="Miyashita H."/>
            <person name="Tsuchiya T."/>
            <person name="Sasamoto S."/>
            <person name="Watanabe A."/>
            <person name="Kawashima K."/>
            <person name="Kishida Y."/>
            <person name="Kiyokawa C."/>
            <person name="Kohara M."/>
            <person name="Matsumoto M."/>
            <person name="Matsuno A."/>
            <person name="Nakazaki N."/>
            <person name="Shimpo S."/>
            <person name="Takeuchi C."/>
            <person name="Yamada M."/>
            <person name="Tabata S."/>
        </authorList>
    </citation>
    <scope>NUCLEOTIDE SEQUENCE [LARGE SCALE GENOMIC DNA]</scope>
    <source>
        <strain evidence="3">ATCC 29082 / PCC 7421</strain>
    </source>
</reference>
<proteinExistence type="predicted"/>
<protein>
    <submittedName>
        <fullName evidence="2">Glr2385 protein</fullName>
    </submittedName>
</protein>
<gene>
    <name evidence="2" type="ordered locus">glr2385</name>
</gene>
<feature type="domain" description="N-acetyltransferase" evidence="1">
    <location>
        <begin position="5"/>
        <end position="157"/>
    </location>
</feature>
<dbReference type="EnsemblBacteria" id="BAC90326">
    <property type="protein sequence ID" value="BAC90326"/>
    <property type="gene ID" value="BAC90326"/>
</dbReference>
<dbReference type="InterPro" id="IPR016181">
    <property type="entry name" value="Acyl_CoA_acyltransferase"/>
</dbReference>
<dbReference type="AlphaFoldDB" id="Q7NHZ9"/>
<evidence type="ECO:0000313" key="2">
    <source>
        <dbReference type="EMBL" id="BAC90326.1"/>
    </source>
</evidence>
<accession>Q7NHZ9</accession>
<dbReference type="CDD" id="cd04301">
    <property type="entry name" value="NAT_SF"/>
    <property type="match status" value="1"/>
</dbReference>
<dbReference type="PROSITE" id="PS51186">
    <property type="entry name" value="GNAT"/>
    <property type="match status" value="1"/>
</dbReference>
<dbReference type="Proteomes" id="UP000000557">
    <property type="component" value="Chromosome"/>
</dbReference>
<dbReference type="STRING" id="251221.gene:10759882"/>
<dbReference type="Pfam" id="PF00583">
    <property type="entry name" value="Acetyltransf_1"/>
    <property type="match status" value="1"/>
</dbReference>
<dbReference type="KEGG" id="gvi:glr2385"/>
<dbReference type="HOGENOM" id="CLU_013985_3_2_3"/>
<dbReference type="PANTHER" id="PTHR43415">
    <property type="entry name" value="SPERMIDINE N(1)-ACETYLTRANSFERASE"/>
    <property type="match status" value="1"/>
</dbReference>
<evidence type="ECO:0000313" key="3">
    <source>
        <dbReference type="Proteomes" id="UP000000557"/>
    </source>
</evidence>
<dbReference type="InParanoid" id="Q7NHZ9"/>
<keyword evidence="3" id="KW-1185">Reference proteome</keyword>
<organism evidence="2 3">
    <name type="scientific">Gloeobacter violaceus (strain ATCC 29082 / PCC 7421)</name>
    <dbReference type="NCBI Taxonomy" id="251221"/>
    <lineage>
        <taxon>Bacteria</taxon>
        <taxon>Bacillati</taxon>
        <taxon>Cyanobacteriota</taxon>
        <taxon>Cyanophyceae</taxon>
        <taxon>Gloeobacterales</taxon>
        <taxon>Gloeobacteraceae</taxon>
        <taxon>Gloeobacter</taxon>
    </lineage>
</organism>
<dbReference type="eggNOG" id="COG1670">
    <property type="taxonomic scope" value="Bacteria"/>
</dbReference>
<dbReference type="InterPro" id="IPR000182">
    <property type="entry name" value="GNAT_dom"/>
</dbReference>
<sequence>MEKTVSLRPTAEADLDFVLAQEQSPNNRPYIRQWSVDEHRARLLDPDWAHLVIESEGEAVGYVILHGLRNSDDSLCLKRIVVARKGEGFGRRAVQQVKRFAFDRVGSHRLWLEVKDFNTAARHLYRSEGFVAEGIMRESARIGERYDSLIVMSILEQEYRPPTAADCTDTL</sequence>
<evidence type="ECO:0000259" key="1">
    <source>
        <dbReference type="PROSITE" id="PS51186"/>
    </source>
</evidence>
<dbReference type="RefSeq" id="WP_011142381.1">
    <property type="nucleotide sequence ID" value="NC_005125.1"/>
</dbReference>
<dbReference type="OrthoDB" id="9795206at2"/>
<name>Q7NHZ9_GLOVI</name>
<dbReference type="GO" id="GO:0008080">
    <property type="term" value="F:N-acetyltransferase activity"/>
    <property type="evidence" value="ECO:0000318"/>
    <property type="project" value="GO_Central"/>
</dbReference>